<proteinExistence type="predicted"/>
<feature type="non-terminal residue" evidence="2">
    <location>
        <position position="1"/>
    </location>
</feature>
<feature type="compositionally biased region" description="Basic and acidic residues" evidence="1">
    <location>
        <begin position="52"/>
        <end position="63"/>
    </location>
</feature>
<organism evidence="2 3">
    <name type="scientific">Haematococcus lacustris</name>
    <name type="common">Green alga</name>
    <name type="synonym">Haematococcus pluvialis</name>
    <dbReference type="NCBI Taxonomy" id="44745"/>
    <lineage>
        <taxon>Eukaryota</taxon>
        <taxon>Viridiplantae</taxon>
        <taxon>Chlorophyta</taxon>
        <taxon>core chlorophytes</taxon>
        <taxon>Chlorophyceae</taxon>
        <taxon>CS clade</taxon>
        <taxon>Chlamydomonadales</taxon>
        <taxon>Haematococcaceae</taxon>
        <taxon>Haematococcus</taxon>
    </lineage>
</organism>
<dbReference type="EMBL" id="BLLF01002757">
    <property type="protein sequence ID" value="GFH25231.1"/>
    <property type="molecule type" value="Genomic_DNA"/>
</dbReference>
<name>A0A699ZS89_HAELA</name>
<keyword evidence="3" id="KW-1185">Reference proteome</keyword>
<protein>
    <submittedName>
        <fullName evidence="2">Uncharacterized protein</fullName>
    </submittedName>
</protein>
<evidence type="ECO:0000313" key="2">
    <source>
        <dbReference type="EMBL" id="GFH25231.1"/>
    </source>
</evidence>
<evidence type="ECO:0000256" key="1">
    <source>
        <dbReference type="SAM" id="MobiDB-lite"/>
    </source>
</evidence>
<dbReference type="Proteomes" id="UP000485058">
    <property type="component" value="Unassembled WGS sequence"/>
</dbReference>
<accession>A0A699ZS89</accession>
<dbReference type="AlphaFoldDB" id="A0A699ZS89"/>
<sequence length="63" mass="6664">QLAAGASAALGLLTPPPVAAPEEQQGTIAEMNTSSTRKCKAGTTGPRRSRRGPHEQYTHEFEC</sequence>
<reference evidence="2 3" key="1">
    <citation type="submission" date="2020-02" db="EMBL/GenBank/DDBJ databases">
        <title>Draft genome sequence of Haematococcus lacustris strain NIES-144.</title>
        <authorList>
            <person name="Morimoto D."/>
            <person name="Nakagawa S."/>
            <person name="Yoshida T."/>
            <person name="Sawayama S."/>
        </authorList>
    </citation>
    <scope>NUCLEOTIDE SEQUENCE [LARGE SCALE GENOMIC DNA]</scope>
    <source>
        <strain evidence="2 3">NIES-144</strain>
    </source>
</reference>
<comment type="caution">
    <text evidence="2">The sequence shown here is derived from an EMBL/GenBank/DDBJ whole genome shotgun (WGS) entry which is preliminary data.</text>
</comment>
<gene>
    <name evidence="2" type="ORF">HaLaN_23162</name>
</gene>
<feature type="compositionally biased region" description="Low complexity" evidence="1">
    <location>
        <begin position="1"/>
        <end position="13"/>
    </location>
</feature>
<evidence type="ECO:0000313" key="3">
    <source>
        <dbReference type="Proteomes" id="UP000485058"/>
    </source>
</evidence>
<feature type="compositionally biased region" description="Polar residues" evidence="1">
    <location>
        <begin position="24"/>
        <end position="36"/>
    </location>
</feature>
<feature type="region of interest" description="Disordered" evidence="1">
    <location>
        <begin position="1"/>
        <end position="63"/>
    </location>
</feature>